<dbReference type="PANTHER" id="PTHR43715:SF1">
    <property type="entry name" value="GDP-MANNOSE 4,6 DEHYDRATASE"/>
    <property type="match status" value="1"/>
</dbReference>
<keyword evidence="6 8" id="KW-0456">Lyase</keyword>
<dbReference type="SUPFAM" id="SSF51735">
    <property type="entry name" value="NAD(P)-binding Rossmann-fold domains"/>
    <property type="match status" value="1"/>
</dbReference>
<name>Q2RMK2_RHORT</name>
<dbReference type="Proteomes" id="UP000001929">
    <property type="component" value="Plasmid unnamed"/>
</dbReference>
<dbReference type="FunFam" id="3.40.50.720:FF:000924">
    <property type="entry name" value="GDP-mannose 4,6 dehydratase"/>
    <property type="match status" value="1"/>
</dbReference>
<dbReference type="CDD" id="cd05260">
    <property type="entry name" value="GDP_MD_SDR_e"/>
    <property type="match status" value="1"/>
</dbReference>
<dbReference type="Gene3D" id="3.90.25.10">
    <property type="entry name" value="UDP-galactose 4-epimerase, domain 1"/>
    <property type="match status" value="1"/>
</dbReference>
<accession>Q2RMK2</accession>
<evidence type="ECO:0000256" key="2">
    <source>
        <dbReference type="ARBA" id="ARBA00001937"/>
    </source>
</evidence>
<proteinExistence type="inferred from homology"/>
<geneLocation type="plasmid" evidence="11">
    <name>pRHORT</name>
</geneLocation>
<dbReference type="EMBL" id="CP000231">
    <property type="protein sequence ID" value="ABC24643.1"/>
    <property type="molecule type" value="Genomic_DNA"/>
</dbReference>
<evidence type="ECO:0000256" key="1">
    <source>
        <dbReference type="ARBA" id="ARBA00000188"/>
    </source>
</evidence>
<keyword evidence="10" id="KW-0614">Plasmid</keyword>
<comment type="caution">
    <text evidence="8">Lacks conserved residue(s) required for the propagation of feature annotation.</text>
</comment>
<dbReference type="AlphaFoldDB" id="Q2RMK2"/>
<dbReference type="InterPro" id="IPR016040">
    <property type="entry name" value="NAD(P)-bd_dom"/>
</dbReference>
<dbReference type="EC" id="4.2.1.47" evidence="4 8"/>
<evidence type="ECO:0000256" key="7">
    <source>
        <dbReference type="ARBA" id="ARBA00059383"/>
    </source>
</evidence>
<keyword evidence="5" id="KW-0536">Nodulation</keyword>
<dbReference type="InterPro" id="IPR006368">
    <property type="entry name" value="GDP_Man_deHydtase"/>
</dbReference>
<reference evidence="10 11" key="1">
    <citation type="journal article" date="2011" name="Stand. Genomic Sci.">
        <title>Complete genome sequence of Rhodospirillum rubrum type strain (S1).</title>
        <authorList>
            <person name="Munk A.C."/>
            <person name="Copeland A."/>
            <person name="Lucas S."/>
            <person name="Lapidus A."/>
            <person name="Del Rio T.G."/>
            <person name="Barry K."/>
            <person name="Detter J.C."/>
            <person name="Hammon N."/>
            <person name="Israni S."/>
            <person name="Pitluck S."/>
            <person name="Brettin T."/>
            <person name="Bruce D."/>
            <person name="Han C."/>
            <person name="Tapia R."/>
            <person name="Gilna P."/>
            <person name="Schmutz J."/>
            <person name="Larimer F."/>
            <person name="Land M."/>
            <person name="Kyrpides N.C."/>
            <person name="Mavromatis K."/>
            <person name="Richardson P."/>
            <person name="Rohde M."/>
            <person name="Goker M."/>
            <person name="Klenk H.P."/>
            <person name="Zhang Y."/>
            <person name="Roberts G.P."/>
            <person name="Reslewic S."/>
            <person name="Schwartz D.C."/>
        </authorList>
    </citation>
    <scope>NUCLEOTIDE SEQUENCE [LARGE SCALE GENOMIC DNA]</scope>
    <source>
        <strain evidence="11">ATCC 11170 / ATH 1.1.1 / DSM 467 / LMG 4362 / NCIMB 8255 / S1</strain>
        <plasmid evidence="11">pRHORT</plasmid>
    </source>
</reference>
<comment type="function">
    <text evidence="7 8">Catalyzes the conversion of GDP-D-mannose to GDP-4-dehydro-6-deoxy-D-mannose.</text>
</comment>
<evidence type="ECO:0000256" key="6">
    <source>
        <dbReference type="ARBA" id="ARBA00023239"/>
    </source>
</evidence>
<dbReference type="KEGG" id="rru:Rru_B0047"/>
<dbReference type="Pfam" id="PF16363">
    <property type="entry name" value="GDP_Man_Dehyd"/>
    <property type="match status" value="1"/>
</dbReference>
<dbReference type="EnsemblBacteria" id="ABC24643">
    <property type="protein sequence ID" value="ABC24643"/>
    <property type="gene ID" value="Rru_B0047"/>
</dbReference>
<feature type="domain" description="NAD(P)-binding" evidence="9">
    <location>
        <begin position="6"/>
        <end position="329"/>
    </location>
</feature>
<dbReference type="PATRIC" id="fig|269796.9.peg.45"/>
<keyword evidence="11" id="KW-1185">Reference proteome</keyword>
<keyword evidence="8" id="KW-0521">NADP</keyword>
<evidence type="ECO:0000259" key="9">
    <source>
        <dbReference type="Pfam" id="PF16363"/>
    </source>
</evidence>
<organism evidence="10 11">
    <name type="scientific">Rhodospirillum rubrum (strain ATCC 11170 / ATH 1.1.1 / DSM 467 / LMG 4362 / NCIMB 8255 / S1)</name>
    <dbReference type="NCBI Taxonomy" id="269796"/>
    <lineage>
        <taxon>Bacteria</taxon>
        <taxon>Pseudomonadati</taxon>
        <taxon>Pseudomonadota</taxon>
        <taxon>Alphaproteobacteria</taxon>
        <taxon>Rhodospirillales</taxon>
        <taxon>Rhodospirillaceae</taxon>
        <taxon>Rhodospirillum</taxon>
    </lineage>
</organism>
<sequence length="344" mass="38565">MSKCALITGITGQDGAYLSQLLISKGYRVYGTVRHLATANIWRLRELEILDKTNLIEIDLLNYDSIYDAIKTTNPDEIYNLASPSFVGTSFEHPIYAGNAGGLAVTRLLAAILAADPDIRFYQASTSEMFGKAQTTPQTETTPFYPRNPYGVAKLYGHWMTVNYRDSHNLFACSGILFNHESPLRGRDFVTRKISLGLSCIKEGQQDILRLGNLEAQRDWGFAGDYVEGMWRMLQHEIPSDYILATGKPRSVRDVVDLAAGALGMDLLWEGTGAEMVGIERSSGRKIVVVDPAFFRPIEKELLTGVAEKAHSVLGWRQRMGFEDLIAQMTERDHDRVIKKDLFY</sequence>
<dbReference type="GO" id="GO:0042351">
    <property type="term" value="P:'de novo' GDP-L-fucose biosynthetic process"/>
    <property type="evidence" value="ECO:0007669"/>
    <property type="project" value="TreeGrafter"/>
</dbReference>
<evidence type="ECO:0000256" key="3">
    <source>
        <dbReference type="ARBA" id="ARBA00009263"/>
    </source>
</evidence>
<dbReference type="InterPro" id="IPR036291">
    <property type="entry name" value="NAD(P)-bd_dom_sf"/>
</dbReference>
<comment type="similarity">
    <text evidence="3 8">Belongs to the NAD(P)-dependent epimerase/dehydratase family. GDP-mannose 4,6-dehydratase subfamily.</text>
</comment>
<dbReference type="HAMAP" id="MF_00955">
    <property type="entry name" value="GDP_Man_dehydratase"/>
    <property type="match status" value="1"/>
</dbReference>
<dbReference type="Gene3D" id="3.40.50.720">
    <property type="entry name" value="NAD(P)-binding Rossmann-like Domain"/>
    <property type="match status" value="1"/>
</dbReference>
<evidence type="ECO:0000256" key="8">
    <source>
        <dbReference type="HAMAP-Rule" id="MF_00955"/>
    </source>
</evidence>
<protein>
    <recommendedName>
        <fullName evidence="4 8">GDP-mannose 4,6-dehydratase</fullName>
        <ecNumber evidence="4 8">4.2.1.47</ecNumber>
    </recommendedName>
    <alternativeName>
        <fullName evidence="8">GDP-D-mannose dehydratase</fullName>
    </alternativeName>
</protein>
<evidence type="ECO:0000313" key="10">
    <source>
        <dbReference type="EMBL" id="ABC24643.1"/>
    </source>
</evidence>
<dbReference type="PhylomeDB" id="Q2RMK2"/>
<gene>
    <name evidence="8" type="primary">gmd</name>
    <name evidence="10" type="ordered locus">Rru_B0047</name>
</gene>
<dbReference type="GO" id="GO:0070401">
    <property type="term" value="F:NADP+ binding"/>
    <property type="evidence" value="ECO:0007669"/>
    <property type="project" value="UniProtKB-UniRule"/>
</dbReference>
<evidence type="ECO:0000256" key="4">
    <source>
        <dbReference type="ARBA" id="ARBA00011989"/>
    </source>
</evidence>
<dbReference type="GO" id="GO:0008446">
    <property type="term" value="F:GDP-mannose 4,6-dehydratase activity"/>
    <property type="evidence" value="ECO:0007669"/>
    <property type="project" value="UniProtKB-UniRule"/>
</dbReference>
<dbReference type="PANTHER" id="PTHR43715">
    <property type="entry name" value="GDP-MANNOSE 4,6-DEHYDRATASE"/>
    <property type="match status" value="1"/>
</dbReference>
<dbReference type="RefSeq" id="WP_011387758.1">
    <property type="nucleotide sequence ID" value="NC_007641.1"/>
</dbReference>
<comment type="catalytic activity">
    <reaction evidence="1 8">
        <text>GDP-alpha-D-mannose = GDP-4-dehydro-alpha-D-rhamnose + H2O</text>
        <dbReference type="Rhea" id="RHEA:23820"/>
        <dbReference type="ChEBI" id="CHEBI:15377"/>
        <dbReference type="ChEBI" id="CHEBI:57527"/>
        <dbReference type="ChEBI" id="CHEBI:57964"/>
        <dbReference type="EC" id="4.2.1.47"/>
    </reaction>
</comment>
<evidence type="ECO:0000256" key="5">
    <source>
        <dbReference type="ARBA" id="ARBA00022458"/>
    </source>
</evidence>
<dbReference type="HOGENOM" id="CLU_007383_14_0_5"/>
<evidence type="ECO:0000313" key="11">
    <source>
        <dbReference type="Proteomes" id="UP000001929"/>
    </source>
</evidence>
<comment type="cofactor">
    <cofactor evidence="2 8">
        <name>NADP(+)</name>
        <dbReference type="ChEBI" id="CHEBI:58349"/>
    </cofactor>
</comment>